<evidence type="ECO:0000256" key="15">
    <source>
        <dbReference type="ARBA" id="ARBA00043143"/>
    </source>
</evidence>
<name>A0ABV3TV26_9GAMM</name>
<accession>A0ABV3TV26</accession>
<dbReference type="PANTHER" id="PTHR21600">
    <property type="entry name" value="MITOCHONDRIAL RNA PSEUDOURIDINE SYNTHASE"/>
    <property type="match status" value="1"/>
</dbReference>
<keyword evidence="3" id="KW-0819">tRNA processing</keyword>
<keyword evidence="18" id="KW-1185">Reference proteome</keyword>
<evidence type="ECO:0000256" key="7">
    <source>
        <dbReference type="ARBA" id="ARBA00037305"/>
    </source>
</evidence>
<evidence type="ECO:0000256" key="11">
    <source>
        <dbReference type="ARBA" id="ARBA00041266"/>
    </source>
</evidence>
<sequence length="236" mass="26347">MSDSSHTEKQPSTGADFIVPHCAEAIRYLHRDNDLLIVSKPAGLLSVPGRHPDNKDCLISRINQDYPNASIVHRLDMSTSGLMIVACHPDSHRALSRLFQDRKVYKEYQAIVYGKVSSVEGFIDLPLACDWPNRPRQELNFDYGKHAQTHYENCGTTAGGHSKLRLIPITGRSHQLRVHTASIGHPILGCEFYAHPKAKAAAERLLLHASRLKFIHPGNKDELDINLGATFWSDPS</sequence>
<keyword evidence="4" id="KW-0413">Isomerase</keyword>
<organism evidence="17 18">
    <name type="scientific">Zhongshania arctica</name>
    <dbReference type="NCBI Taxonomy" id="3238302"/>
    <lineage>
        <taxon>Bacteria</taxon>
        <taxon>Pseudomonadati</taxon>
        <taxon>Pseudomonadota</taxon>
        <taxon>Gammaproteobacteria</taxon>
        <taxon>Cellvibrionales</taxon>
        <taxon>Spongiibacteraceae</taxon>
        <taxon>Zhongshania</taxon>
    </lineage>
</organism>
<comment type="catalytic activity">
    <reaction evidence="6">
        <text>uridine(746) in 23S rRNA = pseudouridine(746) in 23S rRNA</text>
        <dbReference type="Rhea" id="RHEA:42548"/>
        <dbReference type="Rhea" id="RHEA-COMP:10109"/>
        <dbReference type="Rhea" id="RHEA-COMP:10110"/>
        <dbReference type="ChEBI" id="CHEBI:65314"/>
        <dbReference type="ChEBI" id="CHEBI:65315"/>
        <dbReference type="EC" id="5.4.99.29"/>
    </reaction>
</comment>
<evidence type="ECO:0000256" key="2">
    <source>
        <dbReference type="ARBA" id="ARBA00022552"/>
    </source>
</evidence>
<dbReference type="Pfam" id="PF00849">
    <property type="entry name" value="PseudoU_synth_2"/>
    <property type="match status" value="1"/>
</dbReference>
<dbReference type="EC" id="5.4.99.28" evidence="8"/>
<dbReference type="EMBL" id="JBFRYB010000001">
    <property type="protein sequence ID" value="MEX1665493.1"/>
    <property type="molecule type" value="Genomic_DNA"/>
</dbReference>
<evidence type="ECO:0000256" key="10">
    <source>
        <dbReference type="ARBA" id="ARBA00039988"/>
    </source>
</evidence>
<dbReference type="InterPro" id="IPR006145">
    <property type="entry name" value="PsdUridine_synth_RsuA/RluA"/>
</dbReference>
<dbReference type="InterPro" id="IPR050188">
    <property type="entry name" value="RluA_PseudoU_synthase"/>
</dbReference>
<evidence type="ECO:0000313" key="17">
    <source>
        <dbReference type="EMBL" id="MEX1665493.1"/>
    </source>
</evidence>
<dbReference type="InterPro" id="IPR020103">
    <property type="entry name" value="PsdUridine_synth_cat_dom_sf"/>
</dbReference>
<dbReference type="RefSeq" id="WP_368375596.1">
    <property type="nucleotide sequence ID" value="NZ_JBFRYB010000001.1"/>
</dbReference>
<comment type="catalytic activity">
    <reaction evidence="5">
        <text>uridine(32) in tRNA = pseudouridine(32) in tRNA</text>
        <dbReference type="Rhea" id="RHEA:42544"/>
        <dbReference type="Rhea" id="RHEA-COMP:10107"/>
        <dbReference type="Rhea" id="RHEA-COMP:10108"/>
        <dbReference type="ChEBI" id="CHEBI:65314"/>
        <dbReference type="ChEBI" id="CHEBI:65315"/>
        <dbReference type="EC" id="5.4.99.28"/>
    </reaction>
</comment>
<comment type="similarity">
    <text evidence="1">Belongs to the pseudouridine synthase RluA family.</text>
</comment>
<evidence type="ECO:0000256" key="8">
    <source>
        <dbReference type="ARBA" id="ARBA00038944"/>
    </source>
</evidence>
<evidence type="ECO:0000256" key="5">
    <source>
        <dbReference type="ARBA" id="ARBA00036184"/>
    </source>
</evidence>
<evidence type="ECO:0000256" key="3">
    <source>
        <dbReference type="ARBA" id="ARBA00022694"/>
    </source>
</evidence>
<evidence type="ECO:0000259" key="16">
    <source>
        <dbReference type="Pfam" id="PF00849"/>
    </source>
</evidence>
<dbReference type="Gene3D" id="3.30.2350.10">
    <property type="entry name" value="Pseudouridine synthase"/>
    <property type="match status" value="1"/>
</dbReference>
<evidence type="ECO:0000256" key="4">
    <source>
        <dbReference type="ARBA" id="ARBA00023235"/>
    </source>
</evidence>
<evidence type="ECO:0000256" key="12">
    <source>
        <dbReference type="ARBA" id="ARBA00042372"/>
    </source>
</evidence>
<gene>
    <name evidence="17" type="ORF">AB4875_08320</name>
</gene>
<proteinExistence type="inferred from homology"/>
<feature type="domain" description="Pseudouridine synthase RsuA/RluA-like" evidence="16">
    <location>
        <begin position="34"/>
        <end position="182"/>
    </location>
</feature>
<evidence type="ECO:0000256" key="9">
    <source>
        <dbReference type="ARBA" id="ARBA00038945"/>
    </source>
</evidence>
<dbReference type="SUPFAM" id="SSF55120">
    <property type="entry name" value="Pseudouridine synthase"/>
    <property type="match status" value="1"/>
</dbReference>
<comment type="caution">
    <text evidence="17">The sequence shown here is derived from an EMBL/GenBank/DDBJ whole genome shotgun (WGS) entry which is preliminary data.</text>
</comment>
<evidence type="ECO:0000313" key="18">
    <source>
        <dbReference type="Proteomes" id="UP001557484"/>
    </source>
</evidence>
<dbReference type="EC" id="5.4.99.29" evidence="9"/>
<reference evidence="17 18" key="1">
    <citation type="journal article" date="2011" name="Int. J. Syst. Evol. Microbiol.">
        <title>Zhongshania antarctica gen. nov., sp. nov. and Zhongshania guokunii sp. nov., gammaproteobacteria respectively isolated from coastal attached (fast) ice and surface seawater of the Antarctic.</title>
        <authorList>
            <person name="Li H.J."/>
            <person name="Zhang X.Y."/>
            <person name="Chen C.X."/>
            <person name="Zhang Y.J."/>
            <person name="Gao Z.M."/>
            <person name="Yu Y."/>
            <person name="Chen X.L."/>
            <person name="Chen B."/>
            <person name="Zhang Y.Z."/>
        </authorList>
    </citation>
    <scope>NUCLEOTIDE SEQUENCE [LARGE SCALE GENOMIC DNA]</scope>
    <source>
        <strain evidence="17 18">R06B22</strain>
    </source>
</reference>
<evidence type="ECO:0000256" key="1">
    <source>
        <dbReference type="ARBA" id="ARBA00010876"/>
    </source>
</evidence>
<dbReference type="PANTHER" id="PTHR21600:SF91">
    <property type="entry name" value="DUAL-SPECIFICITY RNA PSEUDOURIDINE SYNTHASE RLUA"/>
    <property type="match status" value="1"/>
</dbReference>
<evidence type="ECO:0000256" key="13">
    <source>
        <dbReference type="ARBA" id="ARBA00042844"/>
    </source>
</evidence>
<evidence type="ECO:0000256" key="6">
    <source>
        <dbReference type="ARBA" id="ARBA00036916"/>
    </source>
</evidence>
<protein>
    <recommendedName>
        <fullName evidence="10">Dual-specificity RNA pseudouridine synthase RluA</fullName>
        <ecNumber evidence="8">5.4.99.28</ecNumber>
        <ecNumber evidence="9">5.4.99.29</ecNumber>
    </recommendedName>
    <alternativeName>
        <fullName evidence="11">23S rRNA pseudouridine(746) synthase</fullName>
    </alternativeName>
    <alternativeName>
        <fullName evidence="14">Ribosomal large subunit pseudouridine synthase A</fullName>
    </alternativeName>
    <alternativeName>
        <fullName evidence="13">rRNA pseudouridylate synthase A</fullName>
    </alternativeName>
    <alternativeName>
        <fullName evidence="15">rRNA-uridine isomerase A</fullName>
    </alternativeName>
    <alternativeName>
        <fullName evidence="12">tRNA pseudouridine(32) synthase</fullName>
    </alternativeName>
</protein>
<comment type="function">
    <text evidence="7">Dual specificity enzyme that catalyzes the synthesis of pseudouridine from uracil-746 in 23S ribosomal RNA and from uracil-32 in the anticodon stem and loop of transfer RNAs.</text>
</comment>
<dbReference type="CDD" id="cd02869">
    <property type="entry name" value="PseudoU_synth_RluA_like"/>
    <property type="match status" value="1"/>
</dbReference>
<dbReference type="Proteomes" id="UP001557484">
    <property type="component" value="Unassembled WGS sequence"/>
</dbReference>
<evidence type="ECO:0000256" key="14">
    <source>
        <dbReference type="ARBA" id="ARBA00042883"/>
    </source>
</evidence>
<dbReference type="PROSITE" id="PS01129">
    <property type="entry name" value="PSI_RLU"/>
    <property type="match status" value="1"/>
</dbReference>
<keyword evidence="2" id="KW-0698">rRNA processing</keyword>
<dbReference type="InterPro" id="IPR006224">
    <property type="entry name" value="PsdUridine_synth_RluA-like_CS"/>
</dbReference>